<feature type="region of interest" description="Disordered" evidence="1">
    <location>
        <begin position="1"/>
        <end position="25"/>
    </location>
</feature>
<protein>
    <submittedName>
        <fullName evidence="2">Uncharacterized protein</fullName>
    </submittedName>
</protein>
<evidence type="ECO:0000313" key="2">
    <source>
        <dbReference type="EMBL" id="SEE70669.1"/>
    </source>
</evidence>
<dbReference type="EMBL" id="FNTY01000002">
    <property type="protein sequence ID" value="SEE70669.1"/>
    <property type="molecule type" value="Genomic_DNA"/>
</dbReference>
<sequence length="194" mass="20774">MPGCPLRRTCARPSDGADQDQKPKRGGLIADLMFVKVIGGEPPCHAHQKSPVGAAVRRFDLLANANWHSALMSTDRTPSRASRIVAPPLPHLIGVAQEGCKRQMSEARPLDAQVGPQAASRCCGGDRPLERPSGGSAQWATRQGCRVSRPRPWMADGGGPTEQDRNEGMASLSEPPNERGKSLWLLGAFPSDPL</sequence>
<dbReference type="Proteomes" id="UP000198985">
    <property type="component" value="Unassembled WGS sequence"/>
</dbReference>
<gene>
    <name evidence="2" type="ORF">SAMN04490194_3629</name>
</gene>
<evidence type="ECO:0000313" key="3">
    <source>
        <dbReference type="Proteomes" id="UP000198985"/>
    </source>
</evidence>
<evidence type="ECO:0000256" key="1">
    <source>
        <dbReference type="SAM" id="MobiDB-lite"/>
    </source>
</evidence>
<dbReference type="AlphaFoldDB" id="A0A1H5L0L3"/>
<proteinExistence type="predicted"/>
<name>A0A1H5L0L3_9PSED</name>
<organism evidence="2 3">
    <name type="scientific">Pseudomonas migulae</name>
    <dbReference type="NCBI Taxonomy" id="78543"/>
    <lineage>
        <taxon>Bacteria</taxon>
        <taxon>Pseudomonadati</taxon>
        <taxon>Pseudomonadota</taxon>
        <taxon>Gammaproteobacteria</taxon>
        <taxon>Pseudomonadales</taxon>
        <taxon>Pseudomonadaceae</taxon>
        <taxon>Pseudomonas</taxon>
    </lineage>
</organism>
<accession>A0A1H5L0L3</accession>
<feature type="region of interest" description="Disordered" evidence="1">
    <location>
        <begin position="126"/>
        <end position="194"/>
    </location>
</feature>
<reference evidence="2 3" key="1">
    <citation type="submission" date="2016-10" db="EMBL/GenBank/DDBJ databases">
        <authorList>
            <person name="de Groot N.N."/>
        </authorList>
    </citation>
    <scope>NUCLEOTIDE SEQUENCE [LARGE SCALE GENOMIC DNA]</scope>
    <source>
        <strain evidence="2 3">BS3662</strain>
    </source>
</reference>